<protein>
    <submittedName>
        <fullName evidence="5">Lrp/AsnC family transcriptional regulator</fullName>
    </submittedName>
</protein>
<evidence type="ECO:0000259" key="4">
    <source>
        <dbReference type="PROSITE" id="PS50956"/>
    </source>
</evidence>
<dbReference type="AlphaFoldDB" id="A0A3A3ZHQ7"/>
<keyword evidence="6" id="KW-1185">Reference proteome</keyword>
<dbReference type="PANTHER" id="PTHR30154:SF34">
    <property type="entry name" value="TRANSCRIPTIONAL REGULATOR AZLB"/>
    <property type="match status" value="1"/>
</dbReference>
<dbReference type="SUPFAM" id="SSF46785">
    <property type="entry name" value="Winged helix' DNA-binding domain"/>
    <property type="match status" value="1"/>
</dbReference>
<gene>
    <name evidence="5" type="ORF">D5H78_13935</name>
</gene>
<evidence type="ECO:0000256" key="2">
    <source>
        <dbReference type="ARBA" id="ARBA00023125"/>
    </source>
</evidence>
<evidence type="ECO:0000313" key="5">
    <source>
        <dbReference type="EMBL" id="RJK94890.1"/>
    </source>
</evidence>
<name>A0A3A3ZHQ7_9ACTN</name>
<dbReference type="InterPro" id="IPR019887">
    <property type="entry name" value="Tscrpt_reg_AsnC/Lrp_C"/>
</dbReference>
<dbReference type="Proteomes" id="UP000265614">
    <property type="component" value="Unassembled WGS sequence"/>
</dbReference>
<dbReference type="GO" id="GO:0043565">
    <property type="term" value="F:sequence-specific DNA binding"/>
    <property type="evidence" value="ECO:0007669"/>
    <property type="project" value="InterPro"/>
</dbReference>
<evidence type="ECO:0000256" key="3">
    <source>
        <dbReference type="ARBA" id="ARBA00023163"/>
    </source>
</evidence>
<keyword evidence="3" id="KW-0804">Transcription</keyword>
<comment type="caution">
    <text evidence="5">The sequence shown here is derived from an EMBL/GenBank/DDBJ whole genome shotgun (WGS) entry which is preliminary data.</text>
</comment>
<feature type="domain" description="HTH asnC-type" evidence="4">
    <location>
        <begin position="14"/>
        <end position="76"/>
    </location>
</feature>
<dbReference type="Pfam" id="PF01037">
    <property type="entry name" value="AsnC_trans_reg"/>
    <property type="match status" value="1"/>
</dbReference>
<evidence type="ECO:0000313" key="6">
    <source>
        <dbReference type="Proteomes" id="UP000265614"/>
    </source>
</evidence>
<dbReference type="PRINTS" id="PR00033">
    <property type="entry name" value="HTHASNC"/>
</dbReference>
<sequence>MQGVSATPVSNRRPDATDERILRLLVRNARASYRDLGAAVGLSANAVAQRMRRLEAEGVLRGYTAVLEPSRQAALSALVHLRVAADADADACEAALAAVPAVVEVLDLAGSVDYEVRLECATQQELYAAVQAVRLAPGVTGLETRTVLRHVLDRRDRHA</sequence>
<accession>A0A3A3ZHQ7</accession>
<keyword evidence="1" id="KW-0805">Transcription regulation</keyword>
<dbReference type="Pfam" id="PF13404">
    <property type="entry name" value="HTH_AsnC-type"/>
    <property type="match status" value="1"/>
</dbReference>
<dbReference type="InterPro" id="IPR019888">
    <property type="entry name" value="Tscrpt_reg_AsnC-like"/>
</dbReference>
<evidence type="ECO:0000256" key="1">
    <source>
        <dbReference type="ARBA" id="ARBA00023015"/>
    </source>
</evidence>
<proteinExistence type="predicted"/>
<dbReference type="InterPro" id="IPR036390">
    <property type="entry name" value="WH_DNA-bd_sf"/>
</dbReference>
<keyword evidence="2" id="KW-0238">DNA-binding</keyword>
<dbReference type="InterPro" id="IPR000485">
    <property type="entry name" value="AsnC-type_HTH_dom"/>
</dbReference>
<dbReference type="Gene3D" id="1.10.10.10">
    <property type="entry name" value="Winged helix-like DNA-binding domain superfamily/Winged helix DNA-binding domain"/>
    <property type="match status" value="1"/>
</dbReference>
<dbReference type="InterPro" id="IPR011008">
    <property type="entry name" value="Dimeric_a/b-barrel"/>
</dbReference>
<dbReference type="Gene3D" id="3.30.70.920">
    <property type="match status" value="1"/>
</dbReference>
<dbReference type="PANTHER" id="PTHR30154">
    <property type="entry name" value="LEUCINE-RESPONSIVE REGULATORY PROTEIN"/>
    <property type="match status" value="1"/>
</dbReference>
<dbReference type="InterPro" id="IPR036388">
    <property type="entry name" value="WH-like_DNA-bd_sf"/>
</dbReference>
<dbReference type="EMBL" id="QZEZ01000006">
    <property type="protein sequence ID" value="RJK94890.1"/>
    <property type="molecule type" value="Genomic_DNA"/>
</dbReference>
<dbReference type="OrthoDB" id="166264at2"/>
<reference evidence="5 6" key="1">
    <citation type="submission" date="2018-09" db="EMBL/GenBank/DDBJ databases">
        <title>YIM 75000 draft genome.</title>
        <authorList>
            <person name="Tang S."/>
            <person name="Feng Y."/>
        </authorList>
    </citation>
    <scope>NUCLEOTIDE SEQUENCE [LARGE SCALE GENOMIC DNA]</scope>
    <source>
        <strain evidence="5 6">YIM 75000</strain>
    </source>
</reference>
<dbReference type="PROSITE" id="PS50956">
    <property type="entry name" value="HTH_ASNC_2"/>
    <property type="match status" value="1"/>
</dbReference>
<dbReference type="GO" id="GO:0043200">
    <property type="term" value="P:response to amino acid"/>
    <property type="evidence" value="ECO:0007669"/>
    <property type="project" value="TreeGrafter"/>
</dbReference>
<dbReference type="SMART" id="SM00344">
    <property type="entry name" value="HTH_ASNC"/>
    <property type="match status" value="1"/>
</dbReference>
<dbReference type="GO" id="GO:0005829">
    <property type="term" value="C:cytosol"/>
    <property type="evidence" value="ECO:0007669"/>
    <property type="project" value="TreeGrafter"/>
</dbReference>
<organism evidence="5 6">
    <name type="scientific">Vallicoccus soli</name>
    <dbReference type="NCBI Taxonomy" id="2339232"/>
    <lineage>
        <taxon>Bacteria</taxon>
        <taxon>Bacillati</taxon>
        <taxon>Actinomycetota</taxon>
        <taxon>Actinomycetes</taxon>
        <taxon>Motilibacterales</taxon>
        <taxon>Vallicoccaceae</taxon>
        <taxon>Vallicoccus</taxon>
    </lineage>
</organism>
<dbReference type="SUPFAM" id="SSF54909">
    <property type="entry name" value="Dimeric alpha+beta barrel"/>
    <property type="match status" value="1"/>
</dbReference>